<feature type="domain" description="DUF7769" evidence="1">
    <location>
        <begin position="80"/>
        <end position="133"/>
    </location>
</feature>
<dbReference type="InterPro" id="IPR056671">
    <property type="entry name" value="DUF7769"/>
</dbReference>
<sequence length="502" mass="57938">MAVPAVAGFDLNVCLEEDEDGNVPFHLNEPILEDHNVNGFDLNMPLDEFGVVDLDFLQNHAEHDVQNQAPVEGQHRRKDMTEEVTKQVYQALLKDNKNGKLGKKDTRRVADQFGVHIRSVQRLWKRGKIQLTHNIPVVVASHKKGRSGHKAIPLDLEQLRNIPLKQRMTIEDVSSKLGISKSRVQRYLKKGLLRRHSSSIKPYLTDANKKTRLKWCVDMIDRSLVGDPRFKDFFDYVFIDEKWFYLSQKSEKYYLLPEEDEPHRTCKNKNYIPRFMFLCVCARPRFRNGECVFDGKIGCFPLVTYEHAVRSSQNRLRGELVIKPITSITRDVIRDFMVNKVLPAIRAKWPREDVNKSIFIQQDNAPSHLKLDDPDFCEAAREEGFDIRLVCQPPNSPDFNTLDLGFFRAIQAIQYKKEAKTIKDLVPAVEQAFLEYSPWKANRMFVTLQTVLKEAMKVKGGNKIKIPHMQKEKLEREDRLPLQISCEASLLAECIASLPAAN</sequence>
<dbReference type="InterPro" id="IPR036397">
    <property type="entry name" value="RNaseH_sf"/>
</dbReference>
<gene>
    <name evidence="2" type="ordered locus">LOC_Os11g32590</name>
</gene>
<dbReference type="InterPro" id="IPR001387">
    <property type="entry name" value="Cro/C1-type_HTH"/>
</dbReference>
<reference evidence="2" key="1">
    <citation type="journal article" date="2005" name="BMC Biol.">
        <title>The sequence of rice chromosomes 11 and 12, rich in disease resistance genes and recent gene duplications.</title>
        <authorList>
            <consortium name="The rice chromosomes 11 and 12 sequencing consortia"/>
        </authorList>
    </citation>
    <scope>NUCLEOTIDE SEQUENCE [LARGE SCALE GENOMIC DNA]</scope>
</reference>
<accession>Q2R3A7</accession>
<evidence type="ECO:0000259" key="1">
    <source>
        <dbReference type="Pfam" id="PF24964"/>
    </source>
</evidence>
<dbReference type="Pfam" id="PF24964">
    <property type="entry name" value="DUF7769"/>
    <property type="match status" value="1"/>
</dbReference>
<dbReference type="Gene3D" id="3.30.420.10">
    <property type="entry name" value="Ribonuclease H-like superfamily/Ribonuclease H"/>
    <property type="match status" value="1"/>
</dbReference>
<reference evidence="2" key="2">
    <citation type="submission" date="2005-04" db="EMBL/GenBank/DDBJ databases">
        <authorList>
            <person name="Buell C.R."/>
            <person name="Wing R.A."/>
            <person name="McCombie W.A."/>
            <person name="Ouyang S."/>
        </authorList>
    </citation>
    <scope>NUCLEOTIDE SEQUENCE</scope>
</reference>
<protein>
    <submittedName>
        <fullName evidence="2">Transposon protein, putative, Mariner sub-class</fullName>
    </submittedName>
</protein>
<dbReference type="PANTHER" id="PTHR47169">
    <property type="entry name" value="OS01G0541250 PROTEIN"/>
    <property type="match status" value="1"/>
</dbReference>
<dbReference type="CDD" id="cd00093">
    <property type="entry name" value="HTH_XRE"/>
    <property type="match status" value="1"/>
</dbReference>
<dbReference type="AlphaFoldDB" id="Q2R3A7"/>
<dbReference type="GO" id="GO:0003676">
    <property type="term" value="F:nucleic acid binding"/>
    <property type="evidence" value="ECO:0007669"/>
    <property type="project" value="InterPro"/>
</dbReference>
<reference evidence="2" key="3">
    <citation type="submission" date="2006-01" db="EMBL/GenBank/DDBJ databases">
        <authorList>
            <person name="Buell R."/>
        </authorList>
    </citation>
    <scope>NUCLEOTIDE SEQUENCE</scope>
</reference>
<dbReference type="EMBL" id="DP000010">
    <property type="protein sequence ID" value="ABA94040.1"/>
    <property type="molecule type" value="Genomic_DNA"/>
</dbReference>
<dbReference type="OrthoDB" id="667544at2759"/>
<organism evidence="2">
    <name type="scientific">Oryza sativa subsp. japonica</name>
    <name type="common">Rice</name>
    <dbReference type="NCBI Taxonomy" id="39947"/>
    <lineage>
        <taxon>Eukaryota</taxon>
        <taxon>Viridiplantae</taxon>
        <taxon>Streptophyta</taxon>
        <taxon>Embryophyta</taxon>
        <taxon>Tracheophyta</taxon>
        <taxon>Spermatophyta</taxon>
        <taxon>Magnoliopsida</taxon>
        <taxon>Liliopsida</taxon>
        <taxon>Poales</taxon>
        <taxon>Poaceae</taxon>
        <taxon>BOP clade</taxon>
        <taxon>Oryzoideae</taxon>
        <taxon>Oryzeae</taxon>
        <taxon>Oryzinae</taxon>
        <taxon>Oryza</taxon>
        <taxon>Oryza sativa</taxon>
    </lineage>
</organism>
<name>Q2R3A7_ORYSJ</name>
<proteinExistence type="predicted"/>
<dbReference type="HOGENOM" id="CLU_032691_2_0_1"/>
<dbReference type="PANTHER" id="PTHR47169:SF2">
    <property type="entry name" value="OS01G0541250 PROTEIN"/>
    <property type="match status" value="1"/>
</dbReference>
<evidence type="ECO:0000313" key="2">
    <source>
        <dbReference type="EMBL" id="ABA94040.1"/>
    </source>
</evidence>